<accession>A0A223HXA4</accession>
<organism evidence="1 2">
    <name type="scientific">Thermoanaerobacterium thermosaccharolyticum</name>
    <name type="common">Clostridium thermosaccharolyticum</name>
    <dbReference type="NCBI Taxonomy" id="1517"/>
    <lineage>
        <taxon>Bacteria</taxon>
        <taxon>Bacillati</taxon>
        <taxon>Bacillota</taxon>
        <taxon>Clostridia</taxon>
        <taxon>Thermoanaerobacterales</taxon>
        <taxon>Thermoanaerobacteraceae</taxon>
        <taxon>Thermoanaerobacterium</taxon>
    </lineage>
</organism>
<proteinExistence type="predicted"/>
<name>A0A223HXA4_THETR</name>
<sequence>MYFVKLGLTLMLENDRINYMNFFYIEGNQIGGFYEYLLNIIVV</sequence>
<gene>
    <name evidence="1" type="ORF">Thert_00760</name>
</gene>
<dbReference type="Proteomes" id="UP000214975">
    <property type="component" value="Chromosome"/>
</dbReference>
<dbReference type="EMBL" id="CP016893">
    <property type="protein sequence ID" value="AST56914.1"/>
    <property type="molecule type" value="Genomic_DNA"/>
</dbReference>
<dbReference type="AlphaFoldDB" id="A0A223HXA4"/>
<protein>
    <submittedName>
        <fullName evidence="1">Chaperone protein</fullName>
    </submittedName>
</protein>
<evidence type="ECO:0000313" key="1">
    <source>
        <dbReference type="EMBL" id="AST56914.1"/>
    </source>
</evidence>
<reference evidence="1 2" key="1">
    <citation type="submission" date="2016-08" db="EMBL/GenBank/DDBJ databases">
        <title>A novel genetic cassette of butanologenic Thermoanaerobacterium thermosaccharolyticum that directly convert cellulose to butanol.</title>
        <authorList>
            <person name="Li T."/>
            <person name="He J."/>
        </authorList>
    </citation>
    <scope>NUCLEOTIDE SEQUENCE [LARGE SCALE GENOMIC DNA]</scope>
    <source>
        <strain evidence="1 2">TG57</strain>
    </source>
</reference>
<evidence type="ECO:0000313" key="2">
    <source>
        <dbReference type="Proteomes" id="UP000214975"/>
    </source>
</evidence>